<dbReference type="Proteomes" id="UP000712281">
    <property type="component" value="Unassembled WGS sequence"/>
</dbReference>
<sequence length="187" mass="21222">MSGPEVIADVVDEADVVVSGKDHVESRDRDIDADLIERDKLLEVFWVVLKQWLKYLTEERHKWLRNLSVAFVRVRLLGSGLRSFSPQISVRFRSVREEERRFDSASVLGCQSTRLEFAGGFVLELCSGSCRSCAWFKGWLSVPPEWPLAKPLHFRSSLLDSLFVGPLKATVFGEDWALVLHTVFAVA</sequence>
<organism evidence="1 2">
    <name type="scientific">Brassica cretica</name>
    <name type="common">Mustard</name>
    <dbReference type="NCBI Taxonomy" id="69181"/>
    <lineage>
        <taxon>Eukaryota</taxon>
        <taxon>Viridiplantae</taxon>
        <taxon>Streptophyta</taxon>
        <taxon>Embryophyta</taxon>
        <taxon>Tracheophyta</taxon>
        <taxon>Spermatophyta</taxon>
        <taxon>Magnoliopsida</taxon>
        <taxon>eudicotyledons</taxon>
        <taxon>Gunneridae</taxon>
        <taxon>Pentapetalae</taxon>
        <taxon>rosids</taxon>
        <taxon>malvids</taxon>
        <taxon>Brassicales</taxon>
        <taxon>Brassicaceae</taxon>
        <taxon>Brassiceae</taxon>
        <taxon>Brassica</taxon>
    </lineage>
</organism>
<comment type="caution">
    <text evidence="1">The sequence shown here is derived from an EMBL/GenBank/DDBJ whole genome shotgun (WGS) entry which is preliminary data.</text>
</comment>
<name>A0A8S9H8N1_BRACR</name>
<protein>
    <submittedName>
        <fullName evidence="1">Uncharacterized protein</fullName>
    </submittedName>
</protein>
<reference evidence="1" key="1">
    <citation type="submission" date="2019-12" db="EMBL/GenBank/DDBJ databases">
        <title>Genome sequencing and annotation of Brassica cretica.</title>
        <authorList>
            <person name="Studholme D.J."/>
            <person name="Sarris P.F."/>
        </authorList>
    </citation>
    <scope>NUCLEOTIDE SEQUENCE</scope>
    <source>
        <strain evidence="1">PFS-001/15</strain>
        <tissue evidence="1">Leaf</tissue>
    </source>
</reference>
<dbReference type="AlphaFoldDB" id="A0A8S9H8N1"/>
<evidence type="ECO:0000313" key="1">
    <source>
        <dbReference type="EMBL" id="KAF2554179.1"/>
    </source>
</evidence>
<gene>
    <name evidence="1" type="ORF">F2Q68_00036678</name>
</gene>
<evidence type="ECO:0000313" key="2">
    <source>
        <dbReference type="Proteomes" id="UP000712281"/>
    </source>
</evidence>
<accession>A0A8S9H8N1</accession>
<dbReference type="EMBL" id="QGKW02001988">
    <property type="protein sequence ID" value="KAF2554179.1"/>
    <property type="molecule type" value="Genomic_DNA"/>
</dbReference>
<proteinExistence type="predicted"/>